<dbReference type="AlphaFoldDB" id="A0A8K0JVK8"/>
<dbReference type="GO" id="GO:0006898">
    <property type="term" value="P:receptor-mediated endocytosis"/>
    <property type="evidence" value="ECO:0007669"/>
    <property type="project" value="TreeGrafter"/>
</dbReference>
<dbReference type="InterPro" id="IPR036055">
    <property type="entry name" value="LDL_receptor-like_sf"/>
</dbReference>
<evidence type="ECO:0000313" key="10">
    <source>
        <dbReference type="EMBL" id="KAG8223471.1"/>
    </source>
</evidence>
<name>A0A8K0JVK8_LADFU</name>
<evidence type="ECO:0000256" key="4">
    <source>
        <dbReference type="ARBA" id="ARBA00022989"/>
    </source>
</evidence>
<feature type="disulfide bond" evidence="9">
    <location>
        <begin position="31"/>
        <end position="49"/>
    </location>
</feature>
<keyword evidence="5" id="KW-0472">Membrane</keyword>
<dbReference type="SMART" id="SM00192">
    <property type="entry name" value="LDLa"/>
    <property type="match status" value="2"/>
</dbReference>
<dbReference type="PROSITE" id="PS01209">
    <property type="entry name" value="LDLRA_1"/>
    <property type="match status" value="1"/>
</dbReference>
<feature type="disulfide bond" evidence="9">
    <location>
        <begin position="43"/>
        <end position="58"/>
    </location>
</feature>
<comment type="caution">
    <text evidence="10">The sequence shown here is derived from an EMBL/GenBank/DDBJ whole genome shotgun (WGS) entry which is preliminary data.</text>
</comment>
<dbReference type="InterPro" id="IPR023415">
    <property type="entry name" value="LDLR_class-A_CS"/>
</dbReference>
<dbReference type="PANTHER" id="PTHR22722">
    <property type="entry name" value="LOW-DENSITY LIPOPROTEIN RECEPTOR-RELATED PROTEIN 2-RELATED"/>
    <property type="match status" value="1"/>
</dbReference>
<evidence type="ECO:0000256" key="8">
    <source>
        <dbReference type="ARBA" id="ARBA00023180"/>
    </source>
</evidence>
<evidence type="ECO:0000313" key="11">
    <source>
        <dbReference type="Proteomes" id="UP000792457"/>
    </source>
</evidence>
<reference evidence="10" key="1">
    <citation type="submission" date="2013-04" db="EMBL/GenBank/DDBJ databases">
        <authorList>
            <person name="Qu J."/>
            <person name="Murali S.C."/>
            <person name="Bandaranaike D."/>
            <person name="Bellair M."/>
            <person name="Blankenburg K."/>
            <person name="Chao H."/>
            <person name="Dinh H."/>
            <person name="Doddapaneni H."/>
            <person name="Downs B."/>
            <person name="Dugan-Rocha S."/>
            <person name="Elkadiri S."/>
            <person name="Gnanaolivu R.D."/>
            <person name="Hernandez B."/>
            <person name="Javaid M."/>
            <person name="Jayaseelan J.C."/>
            <person name="Lee S."/>
            <person name="Li M."/>
            <person name="Ming W."/>
            <person name="Munidasa M."/>
            <person name="Muniz J."/>
            <person name="Nguyen L."/>
            <person name="Ongeri F."/>
            <person name="Osuji N."/>
            <person name="Pu L.-L."/>
            <person name="Puazo M."/>
            <person name="Qu C."/>
            <person name="Quiroz J."/>
            <person name="Raj R."/>
            <person name="Weissenberger G."/>
            <person name="Xin Y."/>
            <person name="Zou X."/>
            <person name="Han Y."/>
            <person name="Richards S."/>
            <person name="Worley K."/>
            <person name="Muzny D."/>
            <person name="Gibbs R."/>
        </authorList>
    </citation>
    <scope>NUCLEOTIDE SEQUENCE</scope>
    <source>
        <strain evidence="10">Sampled in the wild</strain>
    </source>
</reference>
<gene>
    <name evidence="10" type="ORF">J437_LFUL001965</name>
</gene>
<dbReference type="FunFam" id="4.10.400.10:FF:000065">
    <property type="entry name" value="Transmembrane protease serine 7"/>
    <property type="match status" value="1"/>
</dbReference>
<feature type="disulfide bond" evidence="9">
    <location>
        <begin position="24"/>
        <end position="36"/>
    </location>
</feature>
<dbReference type="InterPro" id="IPR002172">
    <property type="entry name" value="LDrepeatLR_classA_rpt"/>
</dbReference>
<evidence type="ECO:0000256" key="2">
    <source>
        <dbReference type="ARBA" id="ARBA00022692"/>
    </source>
</evidence>
<accession>A0A8K0JVK8</accession>
<dbReference type="PROSITE" id="PS50068">
    <property type="entry name" value="LDLRA_2"/>
    <property type="match status" value="1"/>
</dbReference>
<evidence type="ECO:0000256" key="7">
    <source>
        <dbReference type="ARBA" id="ARBA00023170"/>
    </source>
</evidence>
<evidence type="ECO:0000256" key="1">
    <source>
        <dbReference type="ARBA" id="ARBA00004167"/>
    </source>
</evidence>
<proteinExistence type="predicted"/>
<dbReference type="CDD" id="cd00112">
    <property type="entry name" value="LDLa"/>
    <property type="match status" value="1"/>
</dbReference>
<evidence type="ECO:0000256" key="3">
    <source>
        <dbReference type="ARBA" id="ARBA00022737"/>
    </source>
</evidence>
<keyword evidence="3" id="KW-0677">Repeat</keyword>
<organism evidence="10 11">
    <name type="scientific">Ladona fulva</name>
    <name type="common">Scarce chaser dragonfly</name>
    <name type="synonym">Libellula fulva</name>
    <dbReference type="NCBI Taxonomy" id="123851"/>
    <lineage>
        <taxon>Eukaryota</taxon>
        <taxon>Metazoa</taxon>
        <taxon>Ecdysozoa</taxon>
        <taxon>Arthropoda</taxon>
        <taxon>Hexapoda</taxon>
        <taxon>Insecta</taxon>
        <taxon>Pterygota</taxon>
        <taxon>Palaeoptera</taxon>
        <taxon>Odonata</taxon>
        <taxon>Epiprocta</taxon>
        <taxon>Anisoptera</taxon>
        <taxon>Libelluloidea</taxon>
        <taxon>Libellulidae</taxon>
        <taxon>Ladona</taxon>
    </lineage>
</organism>
<dbReference type="Pfam" id="PF00057">
    <property type="entry name" value="Ldl_recept_a"/>
    <property type="match status" value="1"/>
</dbReference>
<dbReference type="Proteomes" id="UP000792457">
    <property type="component" value="Unassembled WGS sequence"/>
</dbReference>
<reference evidence="10" key="2">
    <citation type="submission" date="2017-10" db="EMBL/GenBank/DDBJ databases">
        <title>Ladona fulva Genome sequencing and assembly.</title>
        <authorList>
            <person name="Murali S."/>
            <person name="Richards S."/>
            <person name="Bandaranaike D."/>
            <person name="Bellair M."/>
            <person name="Blankenburg K."/>
            <person name="Chao H."/>
            <person name="Dinh H."/>
            <person name="Doddapaneni H."/>
            <person name="Dugan-Rocha S."/>
            <person name="Elkadiri S."/>
            <person name="Gnanaolivu R."/>
            <person name="Hernandez B."/>
            <person name="Skinner E."/>
            <person name="Javaid M."/>
            <person name="Lee S."/>
            <person name="Li M."/>
            <person name="Ming W."/>
            <person name="Munidasa M."/>
            <person name="Muniz J."/>
            <person name="Nguyen L."/>
            <person name="Hughes D."/>
            <person name="Osuji N."/>
            <person name="Pu L.-L."/>
            <person name="Puazo M."/>
            <person name="Qu C."/>
            <person name="Quiroz J."/>
            <person name="Raj R."/>
            <person name="Weissenberger G."/>
            <person name="Xin Y."/>
            <person name="Zou X."/>
            <person name="Han Y."/>
            <person name="Worley K."/>
            <person name="Muzny D."/>
            <person name="Gibbs R."/>
        </authorList>
    </citation>
    <scope>NUCLEOTIDE SEQUENCE</scope>
    <source>
        <strain evidence="10">Sampled in the wild</strain>
    </source>
</reference>
<keyword evidence="4" id="KW-1133">Transmembrane helix</keyword>
<dbReference type="Gene3D" id="4.10.400.10">
    <property type="entry name" value="Low-density Lipoprotein Receptor"/>
    <property type="match status" value="3"/>
</dbReference>
<evidence type="ECO:0000256" key="6">
    <source>
        <dbReference type="ARBA" id="ARBA00023157"/>
    </source>
</evidence>
<keyword evidence="6 9" id="KW-1015">Disulfide bond</keyword>
<sequence>MATCDFVDNCGDGSDELDCSFRTCWKSEFRCDNGECIRPGFICDGMPDCKDGSDELVCGDDDFVTCGDGTKVHRYYWCDGWPDCPGDFSDELNCKF</sequence>
<dbReference type="PANTHER" id="PTHR22722:SF15">
    <property type="entry name" value="LOW-DENSITY LIPOPROTEIN RECEPTOR-RELATED"/>
    <property type="match status" value="1"/>
</dbReference>
<dbReference type="SUPFAM" id="SSF57424">
    <property type="entry name" value="LDL receptor-like module"/>
    <property type="match status" value="2"/>
</dbReference>
<dbReference type="PRINTS" id="PR00261">
    <property type="entry name" value="LDLRECEPTOR"/>
</dbReference>
<evidence type="ECO:0000256" key="9">
    <source>
        <dbReference type="PROSITE-ProRule" id="PRU00124"/>
    </source>
</evidence>
<keyword evidence="2" id="KW-0812">Transmembrane</keyword>
<dbReference type="GO" id="GO:0043235">
    <property type="term" value="C:receptor complex"/>
    <property type="evidence" value="ECO:0007669"/>
    <property type="project" value="TreeGrafter"/>
</dbReference>
<dbReference type="InterPro" id="IPR051221">
    <property type="entry name" value="LDLR-related"/>
</dbReference>
<keyword evidence="7" id="KW-0675">Receptor</keyword>
<keyword evidence="8" id="KW-0325">Glycoprotein</keyword>
<dbReference type="GO" id="GO:0016324">
    <property type="term" value="C:apical plasma membrane"/>
    <property type="evidence" value="ECO:0007669"/>
    <property type="project" value="TreeGrafter"/>
</dbReference>
<keyword evidence="11" id="KW-1185">Reference proteome</keyword>
<dbReference type="OrthoDB" id="10006456at2759"/>
<comment type="subcellular location">
    <subcellularLocation>
        <location evidence="1">Membrane</location>
        <topology evidence="1">Single-pass membrane protein</topology>
    </subcellularLocation>
</comment>
<evidence type="ECO:0000256" key="5">
    <source>
        <dbReference type="ARBA" id="ARBA00023136"/>
    </source>
</evidence>
<dbReference type="GO" id="GO:0042562">
    <property type="term" value="F:hormone binding"/>
    <property type="evidence" value="ECO:0007669"/>
    <property type="project" value="TreeGrafter"/>
</dbReference>
<dbReference type="EMBL" id="KZ308161">
    <property type="protein sequence ID" value="KAG8223471.1"/>
    <property type="molecule type" value="Genomic_DNA"/>
</dbReference>
<protein>
    <submittedName>
        <fullName evidence="10">Uncharacterized protein</fullName>
    </submittedName>
</protein>